<keyword evidence="1" id="KW-0175">Coiled coil</keyword>
<feature type="coiled-coil region" evidence="1">
    <location>
        <begin position="97"/>
        <end position="131"/>
    </location>
</feature>
<keyword evidence="3" id="KW-1185">Reference proteome</keyword>
<dbReference type="Proteomes" id="UP001320420">
    <property type="component" value="Unassembled WGS sequence"/>
</dbReference>
<comment type="caution">
    <text evidence="2">The sequence shown here is derived from an EMBL/GenBank/DDBJ whole genome shotgun (WGS) entry which is preliminary data.</text>
</comment>
<organism evidence="2 3">
    <name type="scientific">Diatrype stigma</name>
    <dbReference type="NCBI Taxonomy" id="117547"/>
    <lineage>
        <taxon>Eukaryota</taxon>
        <taxon>Fungi</taxon>
        <taxon>Dikarya</taxon>
        <taxon>Ascomycota</taxon>
        <taxon>Pezizomycotina</taxon>
        <taxon>Sordariomycetes</taxon>
        <taxon>Xylariomycetidae</taxon>
        <taxon>Xylariales</taxon>
        <taxon>Diatrypaceae</taxon>
        <taxon>Diatrype</taxon>
    </lineage>
</organism>
<protein>
    <submittedName>
        <fullName evidence="2">Uncharacterized protein</fullName>
    </submittedName>
</protein>
<proteinExistence type="predicted"/>
<sequence length="479" mass="55611">MSASAVGKPRNGHVKYPASEADTLSDVEEKIERLAEHYTQIRRKRLENREIFSWLRNERIQLQDLRERRTSTGREFMTAAQAIVLDNTGLHDLFKKMQGTQIVYDQAEQRLQDLIDQLEDGQLELELEERRFYNEAARPDSILSPSSEPSTEDTASRFTLRGISGDRPEDIHPLFGDLLEAFGDLQLAKESWADLKLKRRGLEEKLTPDYKIDLRQDFGGFQKTKIFIAHHYKRMTDEEVEFLQEYDDLEKRAVTDIELYSNKAKLLHKECLEKGIMPKNTPFREEGFGFDPFFRDDIRLGDPPPSHNSPKPRTLAHEIFPVLLSNPVHLLEAFPQTPQQSLKMANSLPPSLPTRQKFISDAAREHDIHSLIRDANPEDKSDYINRWLLHKLRLSALEAEVLYSTFRVRLKIRDITRWQQDVLDFWTLDQAANLPVRQFHAVSETRDSVLGDARNLTRHISDSGQLDFIGSWDIDQAWP</sequence>
<gene>
    <name evidence="2" type="ORF">SLS62_011196</name>
</gene>
<dbReference type="AlphaFoldDB" id="A0AAN9YFR4"/>
<evidence type="ECO:0000313" key="3">
    <source>
        <dbReference type="Proteomes" id="UP001320420"/>
    </source>
</evidence>
<evidence type="ECO:0000256" key="1">
    <source>
        <dbReference type="SAM" id="Coils"/>
    </source>
</evidence>
<dbReference type="EMBL" id="JAKJXP020000176">
    <property type="protein sequence ID" value="KAK7739827.1"/>
    <property type="molecule type" value="Genomic_DNA"/>
</dbReference>
<reference evidence="2 3" key="1">
    <citation type="submission" date="2024-02" db="EMBL/GenBank/DDBJ databases">
        <title>De novo assembly and annotation of 12 fungi associated with fruit tree decline syndrome in Ontario, Canada.</title>
        <authorList>
            <person name="Sulman M."/>
            <person name="Ellouze W."/>
            <person name="Ilyukhin E."/>
        </authorList>
    </citation>
    <scope>NUCLEOTIDE SEQUENCE [LARGE SCALE GENOMIC DNA]</scope>
    <source>
        <strain evidence="2 3">M11/M66-122</strain>
    </source>
</reference>
<name>A0AAN9YFR4_9PEZI</name>
<evidence type="ECO:0000313" key="2">
    <source>
        <dbReference type="EMBL" id="KAK7739827.1"/>
    </source>
</evidence>
<accession>A0AAN9YFR4</accession>